<protein>
    <submittedName>
        <fullName evidence="3">Transmembrane protein</fullName>
    </submittedName>
</protein>
<accession>A0A179F153</accession>
<comment type="caution">
    <text evidence="3">The sequence shown here is derived from an EMBL/GenBank/DDBJ whole genome shotgun (WGS) entry which is preliminary data.</text>
</comment>
<dbReference type="KEGG" id="pchm:VFPPC_10170"/>
<keyword evidence="3" id="KW-0812">Transmembrane</keyword>
<keyword evidence="4" id="KW-1185">Reference proteome</keyword>
<gene>
    <name evidence="3" type="ORF">VFPPC_10170</name>
</gene>
<sequence length="415" mass="46679">MEWNFRGLVLTILVLLAHFAACAFIKAGILEGAISGDWPQSKRNPDAYTYTSHNLGPNNEGEDHNELQSPAGSEIRSITVCRGENTSVAAYQTKAPEARFATHAIIVIHGKRRNADTYWSTFNKVLQKAREDQIHGSDRNVIVVAPKFFSTKYNSGQYTRNQLAWGDVNAWEAGSTATHPDGTNCTSIDALDALVAEFSSRDKYPRVENVTIVGHGGGGQLAQRYAMLGASPPSHVHVRYIHGDPSSCAYFTTDRPTSTEEKLPTARNCKLYNDWRYGFHKFPGTSDGVMDPKEFFRRYVTRDVISIIGYRDVTKQNGDQFCMARIQGGSRRRDRNLTWYRYVNTLARTNETLEGFPGRFENLPDWSHISQGRTNMRLGIVEDASHDVKKVFEGKIGQSALFNDDDIEEGWRPKQ</sequence>
<dbReference type="STRING" id="1380566.A0A179F153"/>
<feature type="signal peptide" evidence="2">
    <location>
        <begin position="1"/>
        <end position="22"/>
    </location>
</feature>
<evidence type="ECO:0000313" key="3">
    <source>
        <dbReference type="EMBL" id="OAQ59138.1"/>
    </source>
</evidence>
<feature type="region of interest" description="Disordered" evidence="1">
    <location>
        <begin position="45"/>
        <end position="69"/>
    </location>
</feature>
<evidence type="ECO:0000256" key="1">
    <source>
        <dbReference type="SAM" id="MobiDB-lite"/>
    </source>
</evidence>
<dbReference type="Proteomes" id="UP000078397">
    <property type="component" value="Unassembled WGS sequence"/>
</dbReference>
<dbReference type="EMBL" id="LSBJ02000010">
    <property type="protein sequence ID" value="OAQ59138.1"/>
    <property type="molecule type" value="Genomic_DNA"/>
</dbReference>
<feature type="chain" id="PRO_5008101103" evidence="2">
    <location>
        <begin position="23"/>
        <end position="415"/>
    </location>
</feature>
<keyword evidence="2" id="KW-0732">Signal</keyword>
<evidence type="ECO:0000313" key="4">
    <source>
        <dbReference type="Proteomes" id="UP000078397"/>
    </source>
</evidence>
<dbReference type="PANTHER" id="PTHR35560">
    <property type="entry name" value="BLL0132 PROTEIN"/>
    <property type="match status" value="1"/>
</dbReference>
<proteinExistence type="predicted"/>
<evidence type="ECO:0000256" key="2">
    <source>
        <dbReference type="SAM" id="SignalP"/>
    </source>
</evidence>
<dbReference type="PANTHER" id="PTHR35560:SF3">
    <property type="entry name" value="PEPTIDASE S9 PROLYL OLIGOPEPTIDASE CATALYTIC DOMAIN-CONTAINING PROTEIN"/>
    <property type="match status" value="1"/>
</dbReference>
<keyword evidence="3" id="KW-0472">Membrane</keyword>
<name>A0A179F153_METCM</name>
<dbReference type="InterPro" id="IPR029058">
    <property type="entry name" value="AB_hydrolase_fold"/>
</dbReference>
<reference evidence="3 4" key="1">
    <citation type="journal article" date="2016" name="PLoS Pathog.">
        <title>Biosynthesis of antibiotic leucinostatins in bio-control fungus Purpureocillium lilacinum and their inhibition on phytophthora revealed by genome mining.</title>
        <authorList>
            <person name="Wang G."/>
            <person name="Liu Z."/>
            <person name="Lin R."/>
            <person name="Li E."/>
            <person name="Mao Z."/>
            <person name="Ling J."/>
            <person name="Yang Y."/>
            <person name="Yin W.B."/>
            <person name="Xie B."/>
        </authorList>
    </citation>
    <scope>NUCLEOTIDE SEQUENCE [LARGE SCALE GENOMIC DNA]</scope>
    <source>
        <strain evidence="3">170</strain>
    </source>
</reference>
<dbReference type="OrthoDB" id="2019572at2759"/>
<organism evidence="3 4">
    <name type="scientific">Pochonia chlamydosporia 170</name>
    <dbReference type="NCBI Taxonomy" id="1380566"/>
    <lineage>
        <taxon>Eukaryota</taxon>
        <taxon>Fungi</taxon>
        <taxon>Dikarya</taxon>
        <taxon>Ascomycota</taxon>
        <taxon>Pezizomycotina</taxon>
        <taxon>Sordariomycetes</taxon>
        <taxon>Hypocreomycetidae</taxon>
        <taxon>Hypocreales</taxon>
        <taxon>Clavicipitaceae</taxon>
        <taxon>Pochonia</taxon>
    </lineage>
</organism>
<dbReference type="GeneID" id="28852582"/>
<dbReference type="SUPFAM" id="SSF53474">
    <property type="entry name" value="alpha/beta-Hydrolases"/>
    <property type="match status" value="1"/>
</dbReference>
<dbReference type="AlphaFoldDB" id="A0A179F153"/>
<dbReference type="Gene3D" id="3.40.50.1820">
    <property type="entry name" value="alpha/beta hydrolase"/>
    <property type="match status" value="1"/>
</dbReference>
<dbReference type="RefSeq" id="XP_018137193.1">
    <property type="nucleotide sequence ID" value="XM_018288588.1"/>
</dbReference>